<reference evidence="2" key="1">
    <citation type="submission" date="2022-01" db="EMBL/GenBank/DDBJ databases">
        <authorList>
            <person name="King R."/>
        </authorList>
    </citation>
    <scope>NUCLEOTIDE SEQUENCE</scope>
</reference>
<evidence type="ECO:0000313" key="3">
    <source>
        <dbReference type="Proteomes" id="UP001152799"/>
    </source>
</evidence>
<name>A0A9P0DL20_9CUCU</name>
<dbReference type="Proteomes" id="UP001152799">
    <property type="component" value="Chromosome 14"/>
</dbReference>
<organism evidence="2 3">
    <name type="scientific">Ceutorhynchus assimilis</name>
    <name type="common">cabbage seed weevil</name>
    <dbReference type="NCBI Taxonomy" id="467358"/>
    <lineage>
        <taxon>Eukaryota</taxon>
        <taxon>Metazoa</taxon>
        <taxon>Ecdysozoa</taxon>
        <taxon>Arthropoda</taxon>
        <taxon>Hexapoda</taxon>
        <taxon>Insecta</taxon>
        <taxon>Pterygota</taxon>
        <taxon>Neoptera</taxon>
        <taxon>Endopterygota</taxon>
        <taxon>Coleoptera</taxon>
        <taxon>Polyphaga</taxon>
        <taxon>Cucujiformia</taxon>
        <taxon>Curculionidae</taxon>
        <taxon>Ceutorhynchinae</taxon>
        <taxon>Ceutorhynchus</taxon>
    </lineage>
</organism>
<evidence type="ECO:0000313" key="2">
    <source>
        <dbReference type="EMBL" id="CAH1125308.1"/>
    </source>
</evidence>
<gene>
    <name evidence="2" type="ORF">CEUTPL_LOCUS4221</name>
</gene>
<accession>A0A9P0DL20</accession>
<evidence type="ECO:0000256" key="1">
    <source>
        <dbReference type="SAM" id="MobiDB-lite"/>
    </source>
</evidence>
<keyword evidence="3" id="KW-1185">Reference proteome</keyword>
<dbReference type="AlphaFoldDB" id="A0A9P0DL20"/>
<feature type="region of interest" description="Disordered" evidence="1">
    <location>
        <begin position="138"/>
        <end position="181"/>
    </location>
</feature>
<dbReference type="EMBL" id="OU892290">
    <property type="protein sequence ID" value="CAH1125308.1"/>
    <property type="molecule type" value="Genomic_DNA"/>
</dbReference>
<proteinExistence type="predicted"/>
<sequence>MEQGMVAFFEFVGLIPVATERATIIRVAKEIVRRQRVNLGNADVAFPQWIRLTATLQLWEEMLDLEDQFLDGLRIRPEPARCGCAVCVRGGAPAFQPPPPPPQEFPFKPREYVPEAVGNPEYYYPRYTGYAANPSPPVYAELQPVNRPTAEPSLSQNRDGQRKGAVSPVPSALRPHQGPLW</sequence>
<protein>
    <submittedName>
        <fullName evidence="2">Uncharacterized protein</fullName>
    </submittedName>
</protein>